<organism evidence="1 2">
    <name type="scientific">Legionella worsleiensis</name>
    <dbReference type="NCBI Taxonomy" id="45076"/>
    <lineage>
        <taxon>Bacteria</taxon>
        <taxon>Pseudomonadati</taxon>
        <taxon>Pseudomonadota</taxon>
        <taxon>Gammaproteobacteria</taxon>
        <taxon>Legionellales</taxon>
        <taxon>Legionellaceae</taxon>
        <taxon>Legionella</taxon>
    </lineage>
</organism>
<protein>
    <submittedName>
        <fullName evidence="1">Uncharacterized protein</fullName>
    </submittedName>
</protein>
<dbReference type="AlphaFoldDB" id="A0A0W1AJF4"/>
<dbReference type="EMBL" id="LNZC01000004">
    <property type="protein sequence ID" value="KTD81511.1"/>
    <property type="molecule type" value="Genomic_DNA"/>
</dbReference>
<dbReference type="Proteomes" id="UP000054662">
    <property type="component" value="Unassembled WGS sequence"/>
</dbReference>
<proteinExistence type="predicted"/>
<evidence type="ECO:0000313" key="1">
    <source>
        <dbReference type="EMBL" id="KTD81511.1"/>
    </source>
</evidence>
<evidence type="ECO:0000313" key="2">
    <source>
        <dbReference type="Proteomes" id="UP000054662"/>
    </source>
</evidence>
<keyword evidence="2" id="KW-1185">Reference proteome</keyword>
<reference evidence="1 2" key="1">
    <citation type="submission" date="2015-11" db="EMBL/GenBank/DDBJ databases">
        <title>Genomic analysis of 38 Legionella species identifies large and diverse effector repertoires.</title>
        <authorList>
            <person name="Burstein D."/>
            <person name="Amaro F."/>
            <person name="Zusman T."/>
            <person name="Lifshitz Z."/>
            <person name="Cohen O."/>
            <person name="Gilbert J.A."/>
            <person name="Pupko T."/>
            <person name="Shuman H.A."/>
            <person name="Segal G."/>
        </authorList>
    </citation>
    <scope>NUCLEOTIDE SEQUENCE [LARGE SCALE GENOMIC DNA]</scope>
    <source>
        <strain evidence="1 2">ATCC 49508</strain>
    </source>
</reference>
<accession>A0A0W1AJF4</accession>
<sequence>MDSARDISTGKIIEAEQLWLLSPINANNYICRGCNAIVTPCSYHPQNKKRPYFSAKQGHKIDCDVDGEIELVKRARKERITTQDGFPGNFPRKLVLHDKRPVVAAICKGSSHISESQSIQFKLINTENNDHCRTVSTIRQICRVFINFPFDRDLPLTVPGISSNTYQYVFWSLKRNQIILYPQLKIFYAPISWKALVVDSDHLDIQLNAGEWGEKGFSCSYKVRINWKDWGTAKRNYVTKEIEIARLEAIEADKRGDKQKGWLFFIGKQDSIDPSIFHVEDHRLICCLVAEMLYPK</sequence>
<dbReference type="STRING" id="45076.Lwor_0549"/>
<dbReference type="RefSeq" id="WP_065235832.1">
    <property type="nucleotide sequence ID" value="NZ_CBCRUR010000006.1"/>
</dbReference>
<gene>
    <name evidence="1" type="ORF">Lwor_0549</name>
</gene>
<comment type="caution">
    <text evidence="1">The sequence shown here is derived from an EMBL/GenBank/DDBJ whole genome shotgun (WGS) entry which is preliminary data.</text>
</comment>
<name>A0A0W1AJF4_9GAMM</name>
<dbReference type="PATRIC" id="fig|45076.6.peg.608"/>